<dbReference type="RefSeq" id="WP_074836334.1">
    <property type="nucleotide sequence ID" value="NZ_FOAT01000031.1"/>
</dbReference>
<dbReference type="OrthoDB" id="1824882at2"/>
<evidence type="ECO:0000313" key="1">
    <source>
        <dbReference type="EMBL" id="SEL43952.1"/>
    </source>
</evidence>
<protein>
    <submittedName>
        <fullName evidence="1">Leucine rich repeat-containing protein</fullName>
    </submittedName>
</protein>
<dbReference type="Gene3D" id="3.80.10.10">
    <property type="entry name" value="Ribonuclease Inhibitor"/>
    <property type="match status" value="2"/>
</dbReference>
<proteinExistence type="predicted"/>
<dbReference type="Proteomes" id="UP000186015">
    <property type="component" value="Unassembled WGS sequence"/>
</dbReference>
<sequence>MGFVIKDGVLEKYIEEDGVTRAVVPEGVRDIHFKAFNHCENLTSIHLPKGLDPDWFDGFVLWDCDELTEITVDDDDPNFISEGGVLYSKDKTRLIRCPNGIVTERFVVPETVREISSDAFRCCYNIKEIIITGRLDHLGIGVFMDCTSLKHIEFGSQVCGFSDDLFLCCHKLEEIRIPDGVHSVGSNAFDHCYSLKKMMICQDLCEEDYSDLIAPNLEEYEVNLFNQTYSSKEGILYNNEFTILLRCPPGKSGDVVIPDTVREIAPAAFVFCDKLTSVYVPASVKRIAHGTFMNCYAKVTYEDRDSIEFYYP</sequence>
<dbReference type="InterPro" id="IPR053139">
    <property type="entry name" value="Surface_bspA-like"/>
</dbReference>
<dbReference type="Pfam" id="PF13306">
    <property type="entry name" value="LRR_5"/>
    <property type="match status" value="3"/>
</dbReference>
<evidence type="ECO:0000313" key="2">
    <source>
        <dbReference type="Proteomes" id="UP000186015"/>
    </source>
</evidence>
<reference evidence="1 2" key="1">
    <citation type="submission" date="2016-10" db="EMBL/GenBank/DDBJ databases">
        <authorList>
            <person name="de Groot N.N."/>
        </authorList>
    </citation>
    <scope>NUCLEOTIDE SEQUENCE [LARGE SCALE GENOMIC DNA]</scope>
    <source>
        <strain evidence="1 2">KH2T6</strain>
    </source>
</reference>
<dbReference type="SUPFAM" id="SSF52058">
    <property type="entry name" value="L domain-like"/>
    <property type="match status" value="1"/>
</dbReference>
<dbReference type="InterPro" id="IPR026906">
    <property type="entry name" value="LRR_5"/>
</dbReference>
<dbReference type="PANTHER" id="PTHR45661">
    <property type="entry name" value="SURFACE ANTIGEN"/>
    <property type="match status" value="1"/>
</dbReference>
<name>A0A1H7Q7J0_RUMAL</name>
<dbReference type="InterPro" id="IPR032675">
    <property type="entry name" value="LRR_dom_sf"/>
</dbReference>
<accession>A0A1H7Q7J0</accession>
<dbReference type="EMBL" id="FOAT01000031">
    <property type="protein sequence ID" value="SEL43952.1"/>
    <property type="molecule type" value="Genomic_DNA"/>
</dbReference>
<dbReference type="PANTHER" id="PTHR45661:SF3">
    <property type="entry name" value="IG-LIKE DOMAIN-CONTAINING PROTEIN"/>
    <property type="match status" value="1"/>
</dbReference>
<organism evidence="1 2">
    <name type="scientific">Ruminococcus albus</name>
    <dbReference type="NCBI Taxonomy" id="1264"/>
    <lineage>
        <taxon>Bacteria</taxon>
        <taxon>Bacillati</taxon>
        <taxon>Bacillota</taxon>
        <taxon>Clostridia</taxon>
        <taxon>Eubacteriales</taxon>
        <taxon>Oscillospiraceae</taxon>
        <taxon>Ruminococcus</taxon>
    </lineage>
</organism>
<gene>
    <name evidence="1" type="ORF">SAMN05216469_1316</name>
</gene>
<dbReference type="AlphaFoldDB" id="A0A1H7Q7J0"/>